<reference evidence="2 3" key="1">
    <citation type="submission" date="2018-10" db="EMBL/GenBank/DDBJ databases">
        <title>Genomic Encyclopedia of Archaeal and Bacterial Type Strains, Phase II (KMG-II): from individual species to whole genera.</title>
        <authorList>
            <person name="Goeker M."/>
        </authorList>
    </citation>
    <scope>NUCLEOTIDE SEQUENCE [LARGE SCALE GENOMIC DNA]</scope>
    <source>
        <strain evidence="2 3">DSM 14219</strain>
    </source>
</reference>
<dbReference type="EMBL" id="RBXB01000008">
    <property type="protein sequence ID" value="RKS95857.1"/>
    <property type="molecule type" value="Genomic_DNA"/>
</dbReference>
<dbReference type="Proteomes" id="UP000272428">
    <property type="component" value="Unassembled WGS sequence"/>
</dbReference>
<keyword evidence="1" id="KW-0732">Signal</keyword>
<name>A0A495S7J8_9FLAO</name>
<sequence>MKKIFITCFLMVSLVSLHAQNGVGINTNAPKATLDIQAKTPDTPESSAGILFPTVSRFSTTDPAASQNAMLVSLDNAGSAGFEGYYFWDDTKKLWQYIFQTKILGKNLFKTIGSGIGFPVIA</sequence>
<evidence type="ECO:0000313" key="2">
    <source>
        <dbReference type="EMBL" id="RKS95857.1"/>
    </source>
</evidence>
<gene>
    <name evidence="2" type="ORF">BCF58_3522</name>
</gene>
<keyword evidence="3" id="KW-1185">Reference proteome</keyword>
<protein>
    <submittedName>
        <fullName evidence="2">Uncharacterized protein</fullName>
    </submittedName>
</protein>
<proteinExistence type="predicted"/>
<feature type="chain" id="PRO_5019769556" evidence="1">
    <location>
        <begin position="20"/>
        <end position="122"/>
    </location>
</feature>
<organism evidence="2 3">
    <name type="scientific">Chryseobacterium defluvii</name>
    <dbReference type="NCBI Taxonomy" id="160396"/>
    <lineage>
        <taxon>Bacteria</taxon>
        <taxon>Pseudomonadati</taxon>
        <taxon>Bacteroidota</taxon>
        <taxon>Flavobacteriia</taxon>
        <taxon>Flavobacteriales</taxon>
        <taxon>Weeksellaceae</taxon>
        <taxon>Chryseobacterium group</taxon>
        <taxon>Chryseobacterium</taxon>
    </lineage>
</organism>
<dbReference type="AlphaFoldDB" id="A0A495S7J8"/>
<feature type="signal peptide" evidence="1">
    <location>
        <begin position="1"/>
        <end position="19"/>
    </location>
</feature>
<accession>A0A495S7J8</accession>
<feature type="non-terminal residue" evidence="2">
    <location>
        <position position="122"/>
    </location>
</feature>
<evidence type="ECO:0000313" key="3">
    <source>
        <dbReference type="Proteomes" id="UP000272428"/>
    </source>
</evidence>
<evidence type="ECO:0000256" key="1">
    <source>
        <dbReference type="SAM" id="SignalP"/>
    </source>
</evidence>
<comment type="caution">
    <text evidence="2">The sequence shown here is derived from an EMBL/GenBank/DDBJ whole genome shotgun (WGS) entry which is preliminary data.</text>
</comment>